<evidence type="ECO:0000313" key="2">
    <source>
        <dbReference type="Proteomes" id="UP001060085"/>
    </source>
</evidence>
<comment type="caution">
    <text evidence="1">The sequence shown here is derived from an EMBL/GenBank/DDBJ whole genome shotgun (WGS) entry which is preliminary data.</text>
</comment>
<dbReference type="EMBL" id="CM044701">
    <property type="protein sequence ID" value="KAI5683744.1"/>
    <property type="molecule type" value="Genomic_DNA"/>
</dbReference>
<keyword evidence="2" id="KW-1185">Reference proteome</keyword>
<accession>A0ACC0CG22</accession>
<gene>
    <name evidence="1" type="ORF">M9H77_04972</name>
</gene>
<proteinExistence type="predicted"/>
<name>A0ACC0CG22_CATRO</name>
<sequence>MDVHHEDNLASRVASFSHYLKTSGDQENLVQKINGSSSYGSSSHRNIASFPSLLDDPPENFAFKVKPGPITSEIGVFGADKYFNMKLDNGRNKLQKMKSSSNSSSRSAAATQSVYSEITTSSSWNSGTALLKNNSNNILPRKTSQTTKPKMALGRRIIASFGCTGPCMDSRSAIVAENGRRGGGDIGRGECQIPFAFPIIGTSTNDDDPSTKTKKQHIEEVEKIEELRKSLDVFGSDTMKKRGEGDNIIVTNLERKLSMLTWDAIPIPKPSNHHHSTTTVGSSTTTIICDDMASDASSDLFEIENISSSGNGLVPILSNINHKNDDDDDLLLSGGYGCMSPTTTQYAPSEASIEWSVVTASAVDFSSVISDYDEKYIGFGGTSDGNKKNLIKQSVGKDQAQKTRSSGLLGCKSQKSVNVAETQVHKTRVERY</sequence>
<dbReference type="Proteomes" id="UP001060085">
    <property type="component" value="Linkage Group LG01"/>
</dbReference>
<organism evidence="1 2">
    <name type="scientific">Catharanthus roseus</name>
    <name type="common">Madagascar periwinkle</name>
    <name type="synonym">Vinca rosea</name>
    <dbReference type="NCBI Taxonomy" id="4058"/>
    <lineage>
        <taxon>Eukaryota</taxon>
        <taxon>Viridiplantae</taxon>
        <taxon>Streptophyta</taxon>
        <taxon>Embryophyta</taxon>
        <taxon>Tracheophyta</taxon>
        <taxon>Spermatophyta</taxon>
        <taxon>Magnoliopsida</taxon>
        <taxon>eudicotyledons</taxon>
        <taxon>Gunneridae</taxon>
        <taxon>Pentapetalae</taxon>
        <taxon>asterids</taxon>
        <taxon>lamiids</taxon>
        <taxon>Gentianales</taxon>
        <taxon>Apocynaceae</taxon>
        <taxon>Rauvolfioideae</taxon>
        <taxon>Vinceae</taxon>
        <taxon>Catharanthinae</taxon>
        <taxon>Catharanthus</taxon>
    </lineage>
</organism>
<evidence type="ECO:0000313" key="1">
    <source>
        <dbReference type="EMBL" id="KAI5683744.1"/>
    </source>
</evidence>
<reference evidence="2" key="1">
    <citation type="journal article" date="2023" name="Nat. Plants">
        <title>Single-cell RNA sequencing provides a high-resolution roadmap for understanding the multicellular compartmentation of specialized metabolism.</title>
        <authorList>
            <person name="Sun S."/>
            <person name="Shen X."/>
            <person name="Li Y."/>
            <person name="Li Y."/>
            <person name="Wang S."/>
            <person name="Li R."/>
            <person name="Zhang H."/>
            <person name="Shen G."/>
            <person name="Guo B."/>
            <person name="Wei J."/>
            <person name="Xu J."/>
            <person name="St-Pierre B."/>
            <person name="Chen S."/>
            <person name="Sun C."/>
        </authorList>
    </citation>
    <scope>NUCLEOTIDE SEQUENCE [LARGE SCALE GENOMIC DNA]</scope>
</reference>
<protein>
    <submittedName>
        <fullName evidence="1">Uncharacterized protein</fullName>
    </submittedName>
</protein>